<comment type="caution">
    <text evidence="1">The sequence shown here is derived from an EMBL/GenBank/DDBJ whole genome shotgun (WGS) entry which is preliminary data.</text>
</comment>
<accession>A0A2N3HF76</accession>
<dbReference type="EMBL" id="PJEO01000056">
    <property type="protein sequence ID" value="PKQ43626.1"/>
    <property type="molecule type" value="Genomic_DNA"/>
</dbReference>
<dbReference type="SUPFAM" id="SSF53137">
    <property type="entry name" value="Translational machinery components"/>
    <property type="match status" value="1"/>
</dbReference>
<organism evidence="1 2">
    <name type="scientific">Confluentibacter flavum</name>
    <dbReference type="NCBI Taxonomy" id="1909700"/>
    <lineage>
        <taxon>Bacteria</taxon>
        <taxon>Pseudomonadati</taxon>
        <taxon>Bacteroidota</taxon>
        <taxon>Flavobacteriia</taxon>
        <taxon>Flavobacteriales</taxon>
        <taxon>Flavobacteriaceae</taxon>
        <taxon>Confluentibacter</taxon>
    </lineage>
</organism>
<dbReference type="Gene3D" id="3.30.420.60">
    <property type="entry name" value="eRF1 domain 2"/>
    <property type="match status" value="1"/>
</dbReference>
<reference evidence="1 2" key="1">
    <citation type="submission" date="2017-12" db="EMBL/GenBank/DDBJ databases">
        <title>Confluentibacter flavum sp. nov., isolated from the saline lake.</title>
        <authorList>
            <person name="Yu L."/>
        </authorList>
    </citation>
    <scope>NUCLEOTIDE SEQUENCE [LARGE SCALE GENOMIC DNA]</scope>
    <source>
        <strain evidence="1 2">3B</strain>
    </source>
</reference>
<sequence length="125" mass="14182">MSHNNKKLFGVWMDTRNATIVGKKDIDTEEFIILGHVENAGPDNHSNEKTSNNQEISLTQKFFKDIASIMPNIDEIHITGTGQIQEQFMKFLAETPQYKNAVSSESTSNKMSDENLASFIMEHFN</sequence>
<dbReference type="Proteomes" id="UP000233435">
    <property type="component" value="Unassembled WGS sequence"/>
</dbReference>
<dbReference type="OrthoDB" id="1122364at2"/>
<dbReference type="AlphaFoldDB" id="A0A2N3HF76"/>
<keyword evidence="2" id="KW-1185">Reference proteome</keyword>
<proteinExistence type="predicted"/>
<protein>
    <submittedName>
        <fullName evidence="1">Uncharacterized protein</fullName>
    </submittedName>
</protein>
<evidence type="ECO:0000313" key="1">
    <source>
        <dbReference type="EMBL" id="PKQ43626.1"/>
    </source>
</evidence>
<gene>
    <name evidence="1" type="ORF">CSW08_16595</name>
</gene>
<evidence type="ECO:0000313" key="2">
    <source>
        <dbReference type="Proteomes" id="UP000233435"/>
    </source>
</evidence>
<dbReference type="RefSeq" id="WP_106661043.1">
    <property type="nucleotide sequence ID" value="NZ_PJEO01000056.1"/>
</dbReference>
<name>A0A2N3HF76_9FLAO</name>
<dbReference type="InterPro" id="IPR042226">
    <property type="entry name" value="eFR1_2_sf"/>
</dbReference>